<reference evidence="2 3" key="1">
    <citation type="journal article" date="2016" name="Fungal Biol.">
        <title>The genome of Xylona heveae provides a window into fungal endophytism.</title>
        <authorList>
            <person name="Gazis R."/>
            <person name="Kuo A."/>
            <person name="Riley R."/>
            <person name="LaButti K."/>
            <person name="Lipzen A."/>
            <person name="Lin J."/>
            <person name="Amirebrahimi M."/>
            <person name="Hesse C.N."/>
            <person name="Spatafora J.W."/>
            <person name="Henrissat B."/>
            <person name="Hainaut M."/>
            <person name="Grigoriev I.V."/>
            <person name="Hibbett D.S."/>
        </authorList>
    </citation>
    <scope>NUCLEOTIDE SEQUENCE [LARGE SCALE GENOMIC DNA]</scope>
    <source>
        <strain evidence="2 3">TC161</strain>
    </source>
</reference>
<dbReference type="InParanoid" id="A0A165GSY4"/>
<sequence length="153" mass="17303">MMSSKFTWSWGNFEGAHLILFLSVKAPTTIIYLAINYFPPPWTCEAHMSAMVMVRRPVGRRQWPMALGSHHCKSVLKKLHVCGRVQPASILSRFGQRSYPGIRSLCRRGNCRPANCTCYRTCAFSTLPQVPSSCSKRMRSTRSHDLGDGREPV</sequence>
<dbReference type="EMBL" id="KV407458">
    <property type="protein sequence ID" value="KZF22558.1"/>
    <property type="molecule type" value="Genomic_DNA"/>
</dbReference>
<evidence type="ECO:0000313" key="3">
    <source>
        <dbReference type="Proteomes" id="UP000076632"/>
    </source>
</evidence>
<keyword evidence="3" id="KW-1185">Reference proteome</keyword>
<dbReference type="Proteomes" id="UP000076632">
    <property type="component" value="Unassembled WGS sequence"/>
</dbReference>
<proteinExistence type="predicted"/>
<feature type="region of interest" description="Disordered" evidence="1">
    <location>
        <begin position="131"/>
        <end position="153"/>
    </location>
</feature>
<evidence type="ECO:0000313" key="2">
    <source>
        <dbReference type="EMBL" id="KZF22558.1"/>
    </source>
</evidence>
<gene>
    <name evidence="2" type="ORF">L228DRAFT_128685</name>
</gene>
<dbReference type="AlphaFoldDB" id="A0A165GSY4"/>
<dbReference type="GeneID" id="28894211"/>
<evidence type="ECO:0000256" key="1">
    <source>
        <dbReference type="SAM" id="MobiDB-lite"/>
    </source>
</evidence>
<organism evidence="2 3">
    <name type="scientific">Xylona heveae (strain CBS 132557 / TC161)</name>
    <dbReference type="NCBI Taxonomy" id="1328760"/>
    <lineage>
        <taxon>Eukaryota</taxon>
        <taxon>Fungi</taxon>
        <taxon>Dikarya</taxon>
        <taxon>Ascomycota</taxon>
        <taxon>Pezizomycotina</taxon>
        <taxon>Xylonomycetes</taxon>
        <taxon>Xylonales</taxon>
        <taxon>Xylonaceae</taxon>
        <taxon>Xylona</taxon>
    </lineage>
</organism>
<name>A0A165GSY4_XYLHT</name>
<protein>
    <submittedName>
        <fullName evidence="2">Uncharacterized protein</fullName>
    </submittedName>
</protein>
<feature type="compositionally biased region" description="Basic and acidic residues" evidence="1">
    <location>
        <begin position="142"/>
        <end position="153"/>
    </location>
</feature>
<accession>A0A165GSY4</accession>
<dbReference type="RefSeq" id="XP_018188113.1">
    <property type="nucleotide sequence ID" value="XM_018329074.1"/>
</dbReference>